<sequence>MDNNEMKKPSYYIFNLLFLIFFFMPFLCIGQKSDEAVVMGTIYFSKDLEKKSHKYFTDELFVFPPHNGYEFNKYIKKRIKVDSKGRFKAAVNLEMPTMLQLKISSKKIYIFVKPMSILELNINVGRLGEIDVSFHGDLSTENKNFQQLYWKREPLKEITDFLIMNKDTMDTRRCLDSTFHLYRRFIKPLDELLVQKKIDSTFYKIAERNLADRALSVGLIYNYNRHNPEEKDSVFMRRRSLTDSITARKTKLDSIQLTVIHNFLLSDYQSKIAREQSVTNFGVYNLFGPYADSSILPSNFFEHIAFNAIMWQYEHSSSEFNFIKGAKLFMETFPKGSRTAFLKPLLKHYEENPVVYQTGNDLTDTSRTLCFFNMPNHKSLGLSKVKEQIKPFFQEIANGRFLLVDFWATWCHPCIEEFKYSPILYEELRSRNMQYVYASIDDRENRIKWEKYIINNDLKGCHLMLSQSLYNEFKENIQLKSIPRYILIDPKGNIIKKDLARPSSMKKLLAEIDEFHKSDTSQTFNHSDPDTIAENYHSER</sequence>
<dbReference type="InterPro" id="IPR050553">
    <property type="entry name" value="Thioredoxin_ResA/DsbE_sf"/>
</dbReference>
<comment type="subcellular location">
    <subcellularLocation>
        <location evidence="1">Cell envelope</location>
    </subcellularLocation>
</comment>
<evidence type="ECO:0000256" key="5">
    <source>
        <dbReference type="SAM" id="MobiDB-lite"/>
    </source>
</evidence>
<keyword evidence="6" id="KW-0812">Transmembrane</keyword>
<evidence type="ECO:0000256" key="1">
    <source>
        <dbReference type="ARBA" id="ARBA00004196"/>
    </source>
</evidence>
<dbReference type="PROSITE" id="PS51352">
    <property type="entry name" value="THIOREDOXIN_2"/>
    <property type="match status" value="1"/>
</dbReference>
<feature type="region of interest" description="Disordered" evidence="5">
    <location>
        <begin position="519"/>
        <end position="540"/>
    </location>
</feature>
<keyword evidence="6" id="KW-0472">Membrane</keyword>
<evidence type="ECO:0000256" key="4">
    <source>
        <dbReference type="ARBA" id="ARBA00023284"/>
    </source>
</evidence>
<dbReference type="PANTHER" id="PTHR42852">
    <property type="entry name" value="THIOL:DISULFIDE INTERCHANGE PROTEIN DSBE"/>
    <property type="match status" value="1"/>
</dbReference>
<dbReference type="KEGG" id="stha:NCTC11429_01043"/>
<evidence type="ECO:0000313" key="8">
    <source>
        <dbReference type="EMBL" id="VTR32618.1"/>
    </source>
</evidence>
<name>A0A4V6KNX6_9SPHI</name>
<proteinExistence type="predicted"/>
<reference evidence="8 9" key="1">
    <citation type="submission" date="2019-05" db="EMBL/GenBank/DDBJ databases">
        <authorList>
            <consortium name="Pathogen Informatics"/>
        </authorList>
    </citation>
    <scope>NUCLEOTIDE SEQUENCE [LARGE SCALE GENOMIC DNA]</scope>
    <source>
        <strain evidence="8 9">NCTC11429</strain>
    </source>
</reference>
<dbReference type="InterPro" id="IPR036249">
    <property type="entry name" value="Thioredoxin-like_sf"/>
</dbReference>
<keyword evidence="4" id="KW-0676">Redox-active center</keyword>
<dbReference type="STRING" id="1123265.GCA_000686625_05047"/>
<dbReference type="RefSeq" id="WP_028071584.1">
    <property type="nucleotide sequence ID" value="NZ_CP141191.1"/>
</dbReference>
<dbReference type="GO" id="GO:0017004">
    <property type="term" value="P:cytochrome complex assembly"/>
    <property type="evidence" value="ECO:0007669"/>
    <property type="project" value="UniProtKB-KW"/>
</dbReference>
<dbReference type="InterPro" id="IPR012336">
    <property type="entry name" value="Thioredoxin-like_fold"/>
</dbReference>
<evidence type="ECO:0000256" key="6">
    <source>
        <dbReference type="SAM" id="Phobius"/>
    </source>
</evidence>
<dbReference type="Proteomes" id="UP000308196">
    <property type="component" value="Chromosome"/>
</dbReference>
<gene>
    <name evidence="8" type="primary">resA_4</name>
    <name evidence="8" type="ORF">NCTC11429_01043</name>
</gene>
<dbReference type="Pfam" id="PF13905">
    <property type="entry name" value="Thioredoxin_8"/>
    <property type="match status" value="1"/>
</dbReference>
<feature type="domain" description="Thioredoxin" evidence="7">
    <location>
        <begin position="363"/>
        <end position="517"/>
    </location>
</feature>
<accession>A0A4V6KNX6</accession>
<dbReference type="Gene3D" id="3.40.30.10">
    <property type="entry name" value="Glutaredoxin"/>
    <property type="match status" value="1"/>
</dbReference>
<evidence type="ECO:0000256" key="2">
    <source>
        <dbReference type="ARBA" id="ARBA00022748"/>
    </source>
</evidence>
<organism evidence="8 9">
    <name type="scientific">Sphingobacterium thalpophilum</name>
    <dbReference type="NCBI Taxonomy" id="259"/>
    <lineage>
        <taxon>Bacteria</taxon>
        <taxon>Pseudomonadati</taxon>
        <taxon>Bacteroidota</taxon>
        <taxon>Sphingobacteriia</taxon>
        <taxon>Sphingobacteriales</taxon>
        <taxon>Sphingobacteriaceae</taxon>
        <taxon>Sphingobacterium</taxon>
    </lineage>
</organism>
<protein>
    <submittedName>
        <fullName evidence="8">Thiol-disulfide oxidoreductase resA</fullName>
    </submittedName>
</protein>
<keyword evidence="3" id="KW-1015">Disulfide bond</keyword>
<dbReference type="GeneID" id="78461825"/>
<keyword evidence="2" id="KW-0201">Cytochrome c-type biogenesis</keyword>
<evidence type="ECO:0000256" key="3">
    <source>
        <dbReference type="ARBA" id="ARBA00023157"/>
    </source>
</evidence>
<feature type="transmembrane region" description="Helical" evidence="6">
    <location>
        <begin position="12"/>
        <end position="29"/>
    </location>
</feature>
<keyword evidence="6" id="KW-1133">Transmembrane helix</keyword>
<dbReference type="InterPro" id="IPR013766">
    <property type="entry name" value="Thioredoxin_domain"/>
</dbReference>
<dbReference type="AlphaFoldDB" id="A0A4V6KNX6"/>
<dbReference type="CDD" id="cd02966">
    <property type="entry name" value="TlpA_like_family"/>
    <property type="match status" value="1"/>
</dbReference>
<dbReference type="EMBL" id="LR590484">
    <property type="protein sequence ID" value="VTR32618.1"/>
    <property type="molecule type" value="Genomic_DNA"/>
</dbReference>
<dbReference type="SUPFAM" id="SSF52833">
    <property type="entry name" value="Thioredoxin-like"/>
    <property type="match status" value="1"/>
</dbReference>
<evidence type="ECO:0000313" key="9">
    <source>
        <dbReference type="Proteomes" id="UP000308196"/>
    </source>
</evidence>
<dbReference type="GO" id="GO:0030313">
    <property type="term" value="C:cell envelope"/>
    <property type="evidence" value="ECO:0007669"/>
    <property type="project" value="UniProtKB-SubCell"/>
</dbReference>
<evidence type="ECO:0000259" key="7">
    <source>
        <dbReference type="PROSITE" id="PS51352"/>
    </source>
</evidence>
<dbReference type="PANTHER" id="PTHR42852:SF6">
    <property type="entry name" value="THIOL:DISULFIDE INTERCHANGE PROTEIN DSBE"/>
    <property type="match status" value="1"/>
</dbReference>